<dbReference type="Pfam" id="PF13783">
    <property type="entry name" value="DUF4177"/>
    <property type="match status" value="1"/>
</dbReference>
<accession>A0A518HAR8</accession>
<evidence type="ECO:0000313" key="1">
    <source>
        <dbReference type="EMBL" id="QDV37950.1"/>
    </source>
</evidence>
<dbReference type="KEGG" id="tpla:ElP_58970"/>
<proteinExistence type="predicted"/>
<dbReference type="InterPro" id="IPR025234">
    <property type="entry name" value="YjzH-like"/>
</dbReference>
<reference evidence="1 2" key="1">
    <citation type="submission" date="2019-02" db="EMBL/GenBank/DDBJ databases">
        <title>Deep-cultivation of Planctomycetes and their phenomic and genomic characterization uncovers novel biology.</title>
        <authorList>
            <person name="Wiegand S."/>
            <person name="Jogler M."/>
            <person name="Boedeker C."/>
            <person name="Pinto D."/>
            <person name="Vollmers J."/>
            <person name="Rivas-Marin E."/>
            <person name="Kohn T."/>
            <person name="Peeters S.H."/>
            <person name="Heuer A."/>
            <person name="Rast P."/>
            <person name="Oberbeckmann S."/>
            <person name="Bunk B."/>
            <person name="Jeske O."/>
            <person name="Meyerdierks A."/>
            <person name="Storesund J.E."/>
            <person name="Kallscheuer N."/>
            <person name="Luecker S."/>
            <person name="Lage O.M."/>
            <person name="Pohl T."/>
            <person name="Merkel B.J."/>
            <person name="Hornburger P."/>
            <person name="Mueller R.-W."/>
            <person name="Bruemmer F."/>
            <person name="Labrenz M."/>
            <person name="Spormann A.M."/>
            <person name="Op den Camp H."/>
            <person name="Overmann J."/>
            <person name="Amann R."/>
            <person name="Jetten M.S.M."/>
            <person name="Mascher T."/>
            <person name="Medema M.H."/>
            <person name="Devos D.P."/>
            <person name="Kaster A.-K."/>
            <person name="Ovreas L."/>
            <person name="Rohde M."/>
            <person name="Galperin M.Y."/>
            <person name="Jogler C."/>
        </authorList>
    </citation>
    <scope>NUCLEOTIDE SEQUENCE [LARGE SCALE GENOMIC DNA]</scope>
    <source>
        <strain evidence="1 2">ElP</strain>
    </source>
</reference>
<dbReference type="Proteomes" id="UP000317835">
    <property type="component" value="Chromosome"/>
</dbReference>
<dbReference type="EMBL" id="CP036426">
    <property type="protein sequence ID" value="QDV37950.1"/>
    <property type="molecule type" value="Genomic_DNA"/>
</dbReference>
<sequence>MERTVLEIKELLAVMTQLLRTKEPASSTASAGGQREYKVLTQKDKWFSGKFDPEKLEQAVNSYAGQGWSVKGITTASIPGFGGNRDELIVLLER</sequence>
<evidence type="ECO:0000313" key="2">
    <source>
        <dbReference type="Proteomes" id="UP000317835"/>
    </source>
</evidence>
<keyword evidence="2" id="KW-1185">Reference proteome</keyword>
<dbReference type="AlphaFoldDB" id="A0A518HAR8"/>
<gene>
    <name evidence="1" type="ORF">ElP_58970</name>
</gene>
<name>A0A518HAR8_9BACT</name>
<protein>
    <recommendedName>
        <fullName evidence="3">DUF4177 domain-containing protein</fullName>
    </recommendedName>
</protein>
<evidence type="ECO:0008006" key="3">
    <source>
        <dbReference type="Google" id="ProtNLM"/>
    </source>
</evidence>
<organism evidence="1 2">
    <name type="scientific">Tautonia plasticadhaerens</name>
    <dbReference type="NCBI Taxonomy" id="2527974"/>
    <lineage>
        <taxon>Bacteria</taxon>
        <taxon>Pseudomonadati</taxon>
        <taxon>Planctomycetota</taxon>
        <taxon>Planctomycetia</taxon>
        <taxon>Isosphaerales</taxon>
        <taxon>Isosphaeraceae</taxon>
        <taxon>Tautonia</taxon>
    </lineage>
</organism>